<dbReference type="EMBL" id="FNAQ01000001">
    <property type="protein sequence ID" value="SDD71791.1"/>
    <property type="molecule type" value="Genomic_DNA"/>
</dbReference>
<dbReference type="Gene3D" id="3.30.700.10">
    <property type="entry name" value="Glycoprotein, Type 4 Pilin"/>
    <property type="match status" value="1"/>
</dbReference>
<keyword evidence="1" id="KW-1133">Transmembrane helix</keyword>
<dbReference type="AlphaFoldDB" id="A0A1G6X118"/>
<gene>
    <name evidence="2" type="ORF">SAMN05661003_101103</name>
</gene>
<evidence type="ECO:0000313" key="3">
    <source>
        <dbReference type="Proteomes" id="UP000243205"/>
    </source>
</evidence>
<dbReference type="PROSITE" id="PS00409">
    <property type="entry name" value="PROKAR_NTER_METHYL"/>
    <property type="match status" value="1"/>
</dbReference>
<protein>
    <submittedName>
        <fullName evidence="2">Prepilin-type N-terminal cleavage/methylation domain-containing protein</fullName>
    </submittedName>
</protein>
<proteinExistence type="predicted"/>
<keyword evidence="1" id="KW-0812">Transmembrane</keyword>
<reference evidence="3" key="1">
    <citation type="submission" date="2016-10" db="EMBL/GenBank/DDBJ databases">
        <authorList>
            <person name="Varghese N."/>
            <person name="Submissions S."/>
        </authorList>
    </citation>
    <scope>NUCLEOTIDE SEQUENCE [LARGE SCALE GENOMIC DNA]</scope>
    <source>
        <strain evidence="3">DSM 8987</strain>
    </source>
</reference>
<dbReference type="SUPFAM" id="SSF54523">
    <property type="entry name" value="Pili subunits"/>
    <property type="match status" value="1"/>
</dbReference>
<organism evidence="2 3">
    <name type="scientific">Desulfuromonas thiophila</name>
    <dbReference type="NCBI Taxonomy" id="57664"/>
    <lineage>
        <taxon>Bacteria</taxon>
        <taxon>Pseudomonadati</taxon>
        <taxon>Thermodesulfobacteriota</taxon>
        <taxon>Desulfuromonadia</taxon>
        <taxon>Desulfuromonadales</taxon>
        <taxon>Desulfuromonadaceae</taxon>
        <taxon>Desulfuromonas</taxon>
    </lineage>
</organism>
<dbReference type="STRING" id="57664.SAMN05661003_101103"/>
<dbReference type="InterPro" id="IPR045584">
    <property type="entry name" value="Pilin-like"/>
</dbReference>
<feature type="transmembrane region" description="Helical" evidence="1">
    <location>
        <begin position="20"/>
        <end position="38"/>
    </location>
</feature>
<keyword evidence="3" id="KW-1185">Reference proteome</keyword>
<dbReference type="NCBIfam" id="TIGR02532">
    <property type="entry name" value="IV_pilin_GFxxxE"/>
    <property type="match status" value="1"/>
</dbReference>
<sequence length="374" mass="40183">MKAVLLKKLRRLQAQQGFTLLEILVVLTIMGFLIAMVAPRLAGISGGAVDTVCDSNQNRMVSYLGAYFEKTNRFPDKLTNLVSELATADTYTIPAVSDDDPENGPETLASEFMGRNHFRIHYLNAKEVAELKGMGIVNLFNLNAYEWMDDAGTLKAGYDAAGTNPTEVAFTAITAADQKPSMEQVALKTAATTGDVLDNPIAVAMVGMGVASNADAAFAVADEERGWGEPDFLGRIVLGMGPESGLITAGIISNAAHCPGGIQNADNVTYNDYNVVLPRLASTVDRMTSTNLPATAIATPKALKAAAYDDEPAASYNIVDQTTNTDNLNLRTRTFDITAAQESYQYATQCPEGHMYPEDDGEFWGIDLLNDNTI</sequence>
<accession>A0A1G6X118</accession>
<dbReference type="RefSeq" id="WP_092075259.1">
    <property type="nucleotide sequence ID" value="NZ_FNAQ01000001.1"/>
</dbReference>
<dbReference type="Proteomes" id="UP000243205">
    <property type="component" value="Unassembled WGS sequence"/>
</dbReference>
<keyword evidence="1" id="KW-0472">Membrane</keyword>
<evidence type="ECO:0000256" key="1">
    <source>
        <dbReference type="SAM" id="Phobius"/>
    </source>
</evidence>
<evidence type="ECO:0000313" key="2">
    <source>
        <dbReference type="EMBL" id="SDD71791.1"/>
    </source>
</evidence>
<name>A0A1G6X118_9BACT</name>
<dbReference type="InterPro" id="IPR012902">
    <property type="entry name" value="N_methyl_site"/>
</dbReference>
<dbReference type="Pfam" id="PF07963">
    <property type="entry name" value="N_methyl"/>
    <property type="match status" value="1"/>
</dbReference>